<dbReference type="InterPro" id="IPR018610">
    <property type="entry name" value="UVSSA"/>
</dbReference>
<evidence type="ECO:0000256" key="1">
    <source>
        <dbReference type="SAM" id="MobiDB-lite"/>
    </source>
</evidence>
<organism evidence="3 4">
    <name type="scientific">Anisodus tanguticus</name>
    <dbReference type="NCBI Taxonomy" id="243964"/>
    <lineage>
        <taxon>Eukaryota</taxon>
        <taxon>Viridiplantae</taxon>
        <taxon>Streptophyta</taxon>
        <taxon>Embryophyta</taxon>
        <taxon>Tracheophyta</taxon>
        <taxon>Spermatophyta</taxon>
        <taxon>Magnoliopsida</taxon>
        <taxon>eudicotyledons</taxon>
        <taxon>Gunneridae</taxon>
        <taxon>Pentapetalae</taxon>
        <taxon>asterids</taxon>
        <taxon>lamiids</taxon>
        <taxon>Solanales</taxon>
        <taxon>Solanaceae</taxon>
        <taxon>Solanoideae</taxon>
        <taxon>Hyoscyameae</taxon>
        <taxon>Anisodus</taxon>
    </lineage>
</organism>
<feature type="compositionally biased region" description="Basic and acidic residues" evidence="1">
    <location>
        <begin position="281"/>
        <end position="296"/>
    </location>
</feature>
<accession>A0AAE1T298</accession>
<proteinExistence type="predicted"/>
<sequence length="367" mass="41217">MVTMQEWISVLIRVETTDTRFRDSTLNGFIDIRNHLKSVTKKCEESGCTLPKTRSVEEEDIWEEGNVEPEIGKSFKLPGRGEDCSLNLNFSGMRVEAPECSNLKVKGKEKSQVANGGVETDTSRGKLLAEAPVMKWGSFLDDWGSNSRDVLVNQRGLDLDGHWGRVDHDAVIPAEKIAELKVHATVYREDPVEIQPCQAPLRNGGLCQRKDLKFCPFHGPIIPRDDEGKPIDTGSSIEDQAAQLVEQQEPINACPSVVEKIHDLDDKLVEKLAKQAVKNVRQRDKEETKKREHDKQILKRAKLAKVQEHNQEVLCDTALASSSRFLYAGEDQDKSSLSRSSSTSKKETLASMLKKKEIAKYRFCQSS</sequence>
<dbReference type="Pfam" id="PF09740">
    <property type="entry name" value="DUF2043"/>
    <property type="match status" value="1"/>
</dbReference>
<comment type="caution">
    <text evidence="3">The sequence shown here is derived from an EMBL/GenBank/DDBJ whole genome shotgun (WGS) entry which is preliminary data.</text>
</comment>
<protein>
    <recommendedName>
        <fullName evidence="2">UV-stimulated scaffold protein A C-terminal domain-containing protein</fullName>
    </recommendedName>
</protein>
<reference evidence="3" key="1">
    <citation type="submission" date="2023-12" db="EMBL/GenBank/DDBJ databases">
        <title>Genome assembly of Anisodus tanguticus.</title>
        <authorList>
            <person name="Wang Y.-J."/>
        </authorList>
    </citation>
    <scope>NUCLEOTIDE SEQUENCE</scope>
    <source>
        <strain evidence="3">KB-2021</strain>
        <tissue evidence="3">Leaf</tissue>
    </source>
</reference>
<feature type="domain" description="UV-stimulated scaffold protein A C-terminal" evidence="2">
    <location>
        <begin position="130"/>
        <end position="232"/>
    </location>
</feature>
<keyword evidence="4" id="KW-1185">Reference proteome</keyword>
<dbReference type="GO" id="GO:0005694">
    <property type="term" value="C:chromosome"/>
    <property type="evidence" value="ECO:0007669"/>
    <property type="project" value="TreeGrafter"/>
</dbReference>
<evidence type="ECO:0000259" key="2">
    <source>
        <dbReference type="Pfam" id="PF09740"/>
    </source>
</evidence>
<gene>
    <name evidence="3" type="ORF">RND71_001098</name>
</gene>
<dbReference type="PANTHER" id="PTHR28670:SF1">
    <property type="entry name" value="UV-STIMULATED SCAFFOLD PROTEIN A"/>
    <property type="match status" value="1"/>
</dbReference>
<dbReference type="EMBL" id="JAVYJV010000001">
    <property type="protein sequence ID" value="KAK4379236.1"/>
    <property type="molecule type" value="Genomic_DNA"/>
</dbReference>
<evidence type="ECO:0000313" key="4">
    <source>
        <dbReference type="Proteomes" id="UP001291623"/>
    </source>
</evidence>
<dbReference type="PANTHER" id="PTHR28670">
    <property type="entry name" value="UV-STIMULATED SCAFFOLD PROTEIN A"/>
    <property type="match status" value="1"/>
</dbReference>
<dbReference type="GO" id="GO:0006283">
    <property type="term" value="P:transcription-coupled nucleotide-excision repair"/>
    <property type="evidence" value="ECO:0007669"/>
    <property type="project" value="TreeGrafter"/>
</dbReference>
<feature type="region of interest" description="Disordered" evidence="1">
    <location>
        <begin position="329"/>
        <end position="349"/>
    </location>
</feature>
<dbReference type="GO" id="GO:0000993">
    <property type="term" value="F:RNA polymerase II complex binding"/>
    <property type="evidence" value="ECO:0007669"/>
    <property type="project" value="TreeGrafter"/>
</dbReference>
<feature type="region of interest" description="Disordered" evidence="1">
    <location>
        <begin position="277"/>
        <end position="296"/>
    </location>
</feature>
<evidence type="ECO:0000313" key="3">
    <source>
        <dbReference type="EMBL" id="KAK4379236.1"/>
    </source>
</evidence>
<dbReference type="Proteomes" id="UP001291623">
    <property type="component" value="Unassembled WGS sequence"/>
</dbReference>
<dbReference type="InterPro" id="IPR049431">
    <property type="entry name" value="UVSSA_C"/>
</dbReference>
<name>A0AAE1T298_9SOLA</name>
<dbReference type="AlphaFoldDB" id="A0AAE1T298"/>
<dbReference type="GO" id="GO:0009411">
    <property type="term" value="P:response to UV"/>
    <property type="evidence" value="ECO:0007669"/>
    <property type="project" value="InterPro"/>
</dbReference>